<evidence type="ECO:0000259" key="2">
    <source>
        <dbReference type="Pfam" id="PF23539"/>
    </source>
</evidence>
<keyword evidence="4" id="KW-1185">Reference proteome</keyword>
<dbReference type="EMBL" id="JBHTHX010001767">
    <property type="protein sequence ID" value="MFD0889321.1"/>
    <property type="molecule type" value="Genomic_DNA"/>
</dbReference>
<accession>A0ABW3E219</accession>
<dbReference type="GO" id="GO:0016301">
    <property type="term" value="F:kinase activity"/>
    <property type="evidence" value="ECO:0007669"/>
    <property type="project" value="UniProtKB-KW"/>
</dbReference>
<evidence type="ECO:0000313" key="4">
    <source>
        <dbReference type="Proteomes" id="UP001597024"/>
    </source>
</evidence>
<organism evidence="3 4">
    <name type="scientific">Streptosporangium algeriense</name>
    <dbReference type="NCBI Taxonomy" id="1682748"/>
    <lineage>
        <taxon>Bacteria</taxon>
        <taxon>Bacillati</taxon>
        <taxon>Actinomycetota</taxon>
        <taxon>Actinomycetes</taxon>
        <taxon>Streptosporangiales</taxon>
        <taxon>Streptosporangiaceae</taxon>
        <taxon>Streptosporangium</taxon>
    </lineage>
</organism>
<dbReference type="PROSITE" id="PS51257">
    <property type="entry name" value="PROKAR_LIPOPROTEIN"/>
    <property type="match status" value="1"/>
</dbReference>
<keyword evidence="1" id="KW-0472">Membrane</keyword>
<reference evidence="4" key="1">
    <citation type="journal article" date="2019" name="Int. J. Syst. Evol. Microbiol.">
        <title>The Global Catalogue of Microorganisms (GCM) 10K type strain sequencing project: providing services to taxonomists for standard genome sequencing and annotation.</title>
        <authorList>
            <consortium name="The Broad Institute Genomics Platform"/>
            <consortium name="The Broad Institute Genome Sequencing Center for Infectious Disease"/>
            <person name="Wu L."/>
            <person name="Ma J."/>
        </authorList>
    </citation>
    <scope>NUCLEOTIDE SEQUENCE [LARGE SCALE GENOMIC DNA]</scope>
    <source>
        <strain evidence="4">CCUG 62974</strain>
    </source>
</reference>
<name>A0ABW3E219_9ACTN</name>
<comment type="caution">
    <text evidence="3">The sequence shown here is derived from an EMBL/GenBank/DDBJ whole genome shotgun (WGS) entry which is preliminary data.</text>
</comment>
<dbReference type="Proteomes" id="UP001597024">
    <property type="component" value="Unassembled WGS sequence"/>
</dbReference>
<evidence type="ECO:0000256" key="1">
    <source>
        <dbReference type="SAM" id="Phobius"/>
    </source>
</evidence>
<keyword evidence="1" id="KW-0812">Transmembrane</keyword>
<gene>
    <name evidence="3" type="ORF">ACFQ08_32705</name>
</gene>
<keyword evidence="1" id="KW-1133">Transmembrane helix</keyword>
<dbReference type="InterPro" id="IPR055558">
    <property type="entry name" value="DUF7134"/>
</dbReference>
<evidence type="ECO:0000313" key="3">
    <source>
        <dbReference type="EMBL" id="MFD0889321.1"/>
    </source>
</evidence>
<feature type="non-terminal residue" evidence="3">
    <location>
        <position position="100"/>
    </location>
</feature>
<proteinExistence type="predicted"/>
<keyword evidence="3" id="KW-0418">Kinase</keyword>
<protein>
    <submittedName>
        <fullName evidence="3">Sensor histidine kinase</fullName>
    </submittedName>
</protein>
<keyword evidence="3" id="KW-0808">Transferase</keyword>
<sequence length="100" mass="10586">MFGVRLRDAVPAAVILLGCVVLNGYVYGSSGPLILQVALAAPLVWRRHAPFPVFCVVAGVALVQWFADVQTLTDVALLVALHTVAARSAWRYTLAAGVAL</sequence>
<feature type="domain" description="DUF7134" evidence="2">
    <location>
        <begin position="8"/>
        <end position="97"/>
    </location>
</feature>
<feature type="transmembrane region" description="Helical" evidence="1">
    <location>
        <begin position="50"/>
        <end position="67"/>
    </location>
</feature>
<dbReference type="Pfam" id="PF23539">
    <property type="entry name" value="DUF7134"/>
    <property type="match status" value="1"/>
</dbReference>